<feature type="binding site" evidence="6">
    <location>
        <position position="331"/>
    </location>
    <ligand>
        <name>a divalent metal cation</name>
        <dbReference type="ChEBI" id="CHEBI:60240"/>
        <label>1</label>
    </ligand>
</feature>
<dbReference type="InterPro" id="IPR036069">
    <property type="entry name" value="DUF34/NIF3_sf"/>
</dbReference>
<feature type="binding site" evidence="6">
    <location>
        <position position="327"/>
    </location>
    <ligand>
        <name>a divalent metal cation</name>
        <dbReference type="ChEBI" id="CHEBI:60240"/>
        <label>1</label>
    </ligand>
</feature>
<gene>
    <name evidence="8" type="ORF">ACI76L_11770</name>
    <name evidence="7" type="ORF">CGC58_11315</name>
</gene>
<sequence>MKVKDITQKIEQLSPLSYAEGFDNVGLLVGNPQMNVTKVLITLDTLEEVVDEAIEKQCNLIVSFHPIIFGGIKNITGKNYVERVVMKAIKNDIAIYSMHTALDNMFLGVNSAICDALELKNRAILIPQKHTIRKLVTYVPHNHAETLRKALFESGAGEIGNYSNCSFNLEGYGTFKGNDDSNPAIGEKNLLHTENETQINVIFPKHLESKILKTLKENHPYEEVAYEIYVLENIHQHIGMGMVGELENAISEKDFLSYLKTKMQTDCIRHSVFIGKKIKKIAVLGGSGAFAIDAAKATKADAFVSADFKYHDFFKAENQILLADIGHFESEQFTKMLLYDYLTKKFPNFAVVLSDINTNPIKYYQ</sequence>
<feature type="binding site" evidence="6">
    <location>
        <position position="103"/>
    </location>
    <ligand>
        <name>a divalent metal cation</name>
        <dbReference type="ChEBI" id="CHEBI:60240"/>
        <label>1</label>
    </ligand>
</feature>
<comment type="similarity">
    <text evidence="1 5">Belongs to the GTP cyclohydrolase I type 2/NIF3 family.</text>
</comment>
<accession>A0A250FYX7</accession>
<dbReference type="PIRSF" id="PIRSF037489">
    <property type="entry name" value="UCP037489_NIF3_YqfO"/>
    <property type="match status" value="1"/>
</dbReference>
<reference evidence="7" key="2">
    <citation type="journal article" date="2017" name="Genome Announc.">
        <title>Twelve Complete Reference Genomes of Clinical Isolates in the Capnocytophaga Genus.</title>
        <authorList>
            <person name="Villarma A."/>
            <person name="Gulvik C.A."/>
            <person name="Rowe L.A."/>
            <person name="Sheth M."/>
            <person name="Juieng P."/>
            <person name="Nicholson A.C."/>
            <person name="Loparev V.N."/>
            <person name="McQuiston J.R."/>
        </authorList>
    </citation>
    <scope>NUCLEOTIDE SEQUENCE</scope>
    <source>
        <strain evidence="7">H2177</strain>
    </source>
</reference>
<dbReference type="InterPro" id="IPR017221">
    <property type="entry name" value="DUF34/NIF3_bac"/>
</dbReference>
<evidence type="ECO:0000256" key="5">
    <source>
        <dbReference type="PIRNR" id="PIRNR037489"/>
    </source>
</evidence>
<feature type="binding site" evidence="6">
    <location>
        <position position="65"/>
    </location>
    <ligand>
        <name>a divalent metal cation</name>
        <dbReference type="ChEBI" id="CHEBI:60240"/>
        <label>1</label>
    </ligand>
</feature>
<dbReference type="AlphaFoldDB" id="A0A250FYX7"/>
<dbReference type="EMBL" id="CP022387">
    <property type="protein sequence ID" value="ATA90263.1"/>
    <property type="molecule type" value="Genomic_DNA"/>
</dbReference>
<reference evidence="8 10" key="1">
    <citation type="journal article" date="2016" name="Sci. Rep.">
        <title>Whole genome sequencing identifies a novel species of the genus Capnocytophaga isolated from dog and cat bite wounds in humans.</title>
        <authorList>
            <person name="Zangenah S."/>
            <person name="Abbasi N."/>
            <person name="Andersson A.F."/>
            <person name="Bergman P."/>
        </authorList>
    </citation>
    <scope>NUCLEOTIDE SEQUENCE [LARGE SCALE GENOMIC DNA]</scope>
    <source>
        <strain evidence="8 10">W5</strain>
    </source>
</reference>
<dbReference type="Proteomes" id="UP001622370">
    <property type="component" value="Unassembled WGS sequence"/>
</dbReference>
<dbReference type="EMBL" id="JBJGWJ010000011">
    <property type="protein sequence ID" value="MFK8294463.1"/>
    <property type="molecule type" value="Genomic_DNA"/>
</dbReference>
<evidence type="ECO:0000256" key="6">
    <source>
        <dbReference type="PIRSR" id="PIRSR602678-1"/>
    </source>
</evidence>
<dbReference type="Gene3D" id="3.40.1390.30">
    <property type="entry name" value="NIF3 (NGG1p interacting factor 3)-like"/>
    <property type="match status" value="1"/>
</dbReference>
<reference evidence="8" key="4">
    <citation type="submission" date="2024-10" db="EMBL/GenBank/DDBJ databases">
        <authorList>
            <person name="Bergman P."/>
            <person name="Andersson A.F."/>
            <person name="Zangenah S."/>
            <person name="Abbasi N."/>
        </authorList>
    </citation>
    <scope>NUCLEOTIDE SEQUENCE</scope>
    <source>
        <strain evidence="8">W5</strain>
    </source>
</reference>
<dbReference type="InterPro" id="IPR015867">
    <property type="entry name" value="N-reg_PII/ATP_PRibTrfase_C"/>
</dbReference>
<evidence type="ECO:0000313" key="7">
    <source>
        <dbReference type="EMBL" id="ATA90263.1"/>
    </source>
</evidence>
<evidence type="ECO:0000313" key="8">
    <source>
        <dbReference type="EMBL" id="MFK8294463.1"/>
    </source>
</evidence>
<dbReference type="FunFam" id="3.30.70.120:FF:000006">
    <property type="entry name" value="GTP cyclohydrolase 1 type 2 homolog"/>
    <property type="match status" value="1"/>
</dbReference>
<dbReference type="RefSeq" id="WP_095896807.1">
    <property type="nucleotide sequence ID" value="NZ_BOPJ01000019.1"/>
</dbReference>
<dbReference type="KEGG" id="csto:CGC58_11315"/>
<evidence type="ECO:0000256" key="1">
    <source>
        <dbReference type="ARBA" id="ARBA00006964"/>
    </source>
</evidence>
<dbReference type="PANTHER" id="PTHR13799:SF14">
    <property type="entry name" value="GTP CYCLOHYDROLASE 1 TYPE 2 HOMOLOG"/>
    <property type="match status" value="1"/>
</dbReference>
<dbReference type="Gene3D" id="3.30.70.120">
    <property type="match status" value="1"/>
</dbReference>
<protein>
    <recommendedName>
        <fullName evidence="3 5">GTP cyclohydrolase 1 type 2 homolog</fullName>
    </recommendedName>
</protein>
<evidence type="ECO:0000313" key="10">
    <source>
        <dbReference type="Proteomes" id="UP001622370"/>
    </source>
</evidence>
<evidence type="ECO:0000313" key="9">
    <source>
        <dbReference type="Proteomes" id="UP000217348"/>
    </source>
</evidence>
<proteinExistence type="inferred from homology"/>
<evidence type="ECO:0000256" key="4">
    <source>
        <dbReference type="ARBA" id="ARBA00022723"/>
    </source>
</evidence>
<dbReference type="InterPro" id="IPR002678">
    <property type="entry name" value="DUF34/NIF3"/>
</dbReference>
<dbReference type="SUPFAM" id="SSF102705">
    <property type="entry name" value="NIF3 (NGG1p interacting factor 3)-like"/>
    <property type="match status" value="1"/>
</dbReference>
<dbReference type="OrthoDB" id="9792792at2"/>
<keyword evidence="10" id="KW-1185">Reference proteome</keyword>
<dbReference type="Pfam" id="PF01784">
    <property type="entry name" value="DUF34_NIF3"/>
    <property type="match status" value="1"/>
</dbReference>
<evidence type="ECO:0000256" key="3">
    <source>
        <dbReference type="ARBA" id="ARBA00022112"/>
    </source>
</evidence>
<dbReference type="NCBIfam" id="TIGR00486">
    <property type="entry name" value="YbgI_SA1388"/>
    <property type="match status" value="1"/>
</dbReference>
<dbReference type="GO" id="GO:0005737">
    <property type="term" value="C:cytoplasm"/>
    <property type="evidence" value="ECO:0007669"/>
    <property type="project" value="TreeGrafter"/>
</dbReference>
<reference evidence="9" key="3">
    <citation type="submission" date="2017-06" db="EMBL/GenBank/DDBJ databases">
        <title>Capnocytophaga spp. assemblies.</title>
        <authorList>
            <person name="Gulvik C.A."/>
        </authorList>
    </citation>
    <scope>NUCLEOTIDE SEQUENCE [LARGE SCALE GENOMIC DNA]</scope>
    <source>
        <strain evidence="9">H2177</strain>
    </source>
</reference>
<name>A0A250FYX7_9FLAO</name>
<evidence type="ECO:0000256" key="2">
    <source>
        <dbReference type="ARBA" id="ARBA00011643"/>
    </source>
</evidence>
<dbReference type="Proteomes" id="UP000217348">
    <property type="component" value="Chromosome"/>
</dbReference>
<keyword evidence="4 5" id="KW-0479">Metal-binding</keyword>
<dbReference type="FunFam" id="3.40.1390.30:FF:000001">
    <property type="entry name" value="GTP cyclohydrolase 1 type 2"/>
    <property type="match status" value="1"/>
</dbReference>
<comment type="subunit">
    <text evidence="2">Homohexamer.</text>
</comment>
<organism evidence="7 9">
    <name type="scientific">Capnocytophaga stomatis</name>
    <dbReference type="NCBI Taxonomy" id="1848904"/>
    <lineage>
        <taxon>Bacteria</taxon>
        <taxon>Pseudomonadati</taxon>
        <taxon>Bacteroidota</taxon>
        <taxon>Flavobacteriia</taxon>
        <taxon>Flavobacteriales</taxon>
        <taxon>Flavobacteriaceae</taxon>
        <taxon>Capnocytophaga</taxon>
    </lineage>
</organism>
<dbReference type="GO" id="GO:0046872">
    <property type="term" value="F:metal ion binding"/>
    <property type="evidence" value="ECO:0007669"/>
    <property type="project" value="UniProtKB-UniRule"/>
</dbReference>
<dbReference type="PANTHER" id="PTHR13799">
    <property type="entry name" value="NGG1 INTERACTING FACTOR 3"/>
    <property type="match status" value="1"/>
</dbReference>